<accession>A0A2H3D4R7</accession>
<reference evidence="3" key="1">
    <citation type="journal article" date="2017" name="Nat. Ecol. Evol.">
        <title>Genome expansion and lineage-specific genetic innovations in the forest pathogenic fungi Armillaria.</title>
        <authorList>
            <person name="Sipos G."/>
            <person name="Prasanna A.N."/>
            <person name="Walter M.C."/>
            <person name="O'Connor E."/>
            <person name="Balint B."/>
            <person name="Krizsan K."/>
            <person name="Kiss B."/>
            <person name="Hess J."/>
            <person name="Varga T."/>
            <person name="Slot J."/>
            <person name="Riley R."/>
            <person name="Boka B."/>
            <person name="Rigling D."/>
            <person name="Barry K."/>
            <person name="Lee J."/>
            <person name="Mihaltcheva S."/>
            <person name="LaButti K."/>
            <person name="Lipzen A."/>
            <person name="Waldron R."/>
            <person name="Moloney N.M."/>
            <person name="Sperisen C."/>
            <person name="Kredics L."/>
            <person name="Vagvoelgyi C."/>
            <person name="Patrignani A."/>
            <person name="Fitzpatrick D."/>
            <person name="Nagy I."/>
            <person name="Doyle S."/>
            <person name="Anderson J.B."/>
            <person name="Grigoriev I.V."/>
            <person name="Gueldener U."/>
            <person name="Muensterkoetter M."/>
            <person name="Nagy L.G."/>
        </authorList>
    </citation>
    <scope>NUCLEOTIDE SEQUENCE [LARGE SCALE GENOMIC DNA]</scope>
    <source>
        <strain evidence="3">Ar21-2</strain>
    </source>
</reference>
<gene>
    <name evidence="2" type="ORF">ARMGADRAFT_1083115</name>
</gene>
<protein>
    <recommendedName>
        <fullName evidence="4">F-box domain-containing protein</fullName>
    </recommendedName>
</protein>
<dbReference type="SUPFAM" id="SSF50978">
    <property type="entry name" value="WD40 repeat-like"/>
    <property type="match status" value="1"/>
</dbReference>
<dbReference type="AlphaFoldDB" id="A0A2H3D4R7"/>
<dbReference type="OrthoDB" id="190105at2759"/>
<dbReference type="Gene3D" id="1.20.1280.50">
    <property type="match status" value="1"/>
</dbReference>
<dbReference type="InParanoid" id="A0A2H3D4R7"/>
<organism evidence="2 3">
    <name type="scientific">Armillaria gallica</name>
    <name type="common">Bulbous honey fungus</name>
    <name type="synonym">Armillaria bulbosa</name>
    <dbReference type="NCBI Taxonomy" id="47427"/>
    <lineage>
        <taxon>Eukaryota</taxon>
        <taxon>Fungi</taxon>
        <taxon>Dikarya</taxon>
        <taxon>Basidiomycota</taxon>
        <taxon>Agaricomycotina</taxon>
        <taxon>Agaricomycetes</taxon>
        <taxon>Agaricomycetidae</taxon>
        <taxon>Agaricales</taxon>
        <taxon>Marasmiineae</taxon>
        <taxon>Physalacriaceae</taxon>
        <taxon>Armillaria</taxon>
    </lineage>
</organism>
<name>A0A2H3D4R7_ARMGA</name>
<evidence type="ECO:0000256" key="1">
    <source>
        <dbReference type="SAM" id="MobiDB-lite"/>
    </source>
</evidence>
<feature type="region of interest" description="Disordered" evidence="1">
    <location>
        <begin position="121"/>
        <end position="152"/>
    </location>
</feature>
<dbReference type="STRING" id="47427.A0A2H3D4R7"/>
<sequence>MLVYLQDLATAADEDRHPPSSQGSIPMLGPSESTNECDAVHANGVAAYTSTVAWITQCRDDLDHIPTNVDSLTLLSPAPPRTAAHPHDDRTLAKRDFLYCLPAELALHILSWVNGPKTLGRASQVSRHRRKPVEKDMRTKFGGRDREDTDTSSSSFFAPLFSYKSYFKYSCSTNWRHGCHLLRVHRMPIVNPTNGLIISIILNDVWVVVLHSRIHDFLTLVQVAWLRRSWATNPAFGGVPSQLRRKEECLIMDEERNTASRFGLESQDEEEEEDDDIEDPHFGVCGASEGWCPPNSLVVSVGCDKVIWVWDIKSGYCIYALHGPLDATRCCRTDRLQLADRGI</sequence>
<evidence type="ECO:0000313" key="2">
    <source>
        <dbReference type="EMBL" id="PBK90251.1"/>
    </source>
</evidence>
<dbReference type="Proteomes" id="UP000217790">
    <property type="component" value="Unassembled WGS sequence"/>
</dbReference>
<feature type="region of interest" description="Disordered" evidence="1">
    <location>
        <begin position="10"/>
        <end position="32"/>
    </location>
</feature>
<feature type="compositionally biased region" description="Basic and acidic residues" evidence="1">
    <location>
        <begin position="133"/>
        <end position="149"/>
    </location>
</feature>
<keyword evidence="3" id="KW-1185">Reference proteome</keyword>
<proteinExistence type="predicted"/>
<dbReference type="InterPro" id="IPR036047">
    <property type="entry name" value="F-box-like_dom_sf"/>
</dbReference>
<dbReference type="InterPro" id="IPR036322">
    <property type="entry name" value="WD40_repeat_dom_sf"/>
</dbReference>
<evidence type="ECO:0000313" key="3">
    <source>
        <dbReference type="Proteomes" id="UP000217790"/>
    </source>
</evidence>
<dbReference type="SUPFAM" id="SSF81383">
    <property type="entry name" value="F-box domain"/>
    <property type="match status" value="1"/>
</dbReference>
<dbReference type="EMBL" id="KZ293666">
    <property type="protein sequence ID" value="PBK90251.1"/>
    <property type="molecule type" value="Genomic_DNA"/>
</dbReference>
<evidence type="ECO:0008006" key="4">
    <source>
        <dbReference type="Google" id="ProtNLM"/>
    </source>
</evidence>